<reference evidence="3 4" key="1">
    <citation type="submission" date="2017-03" db="EMBL/GenBank/DDBJ databases">
        <title>Genome of the blue death feigning beetle - Asbolus verrucosus.</title>
        <authorList>
            <person name="Rider S.D."/>
        </authorList>
    </citation>
    <scope>NUCLEOTIDE SEQUENCE [LARGE SCALE GENOMIC DNA]</scope>
    <source>
        <strain evidence="3">Butters</strain>
        <tissue evidence="3">Head and leg muscle</tissue>
    </source>
</reference>
<name>A0A482W0B3_ASBVE</name>
<keyword evidence="2" id="KW-1133">Transmembrane helix</keyword>
<evidence type="ECO:0000256" key="2">
    <source>
        <dbReference type="SAM" id="Phobius"/>
    </source>
</evidence>
<dbReference type="STRING" id="1661398.A0A482W0B3"/>
<accession>A0A482W0B3</accession>
<proteinExistence type="predicted"/>
<feature type="non-terminal residue" evidence="3">
    <location>
        <position position="1"/>
    </location>
</feature>
<dbReference type="EMBL" id="QDEB01042761">
    <property type="protein sequence ID" value="RZC38510.1"/>
    <property type="molecule type" value="Genomic_DNA"/>
</dbReference>
<keyword evidence="2" id="KW-0812">Transmembrane</keyword>
<keyword evidence="2" id="KW-0472">Membrane</keyword>
<dbReference type="OrthoDB" id="7967436at2759"/>
<dbReference type="Proteomes" id="UP000292052">
    <property type="component" value="Unassembled WGS sequence"/>
</dbReference>
<feature type="transmembrane region" description="Helical" evidence="2">
    <location>
        <begin position="35"/>
        <end position="63"/>
    </location>
</feature>
<feature type="region of interest" description="Disordered" evidence="1">
    <location>
        <begin position="118"/>
        <end position="149"/>
    </location>
</feature>
<keyword evidence="4" id="KW-1185">Reference proteome</keyword>
<dbReference type="AlphaFoldDB" id="A0A482W0B3"/>
<protein>
    <submittedName>
        <fullName evidence="3">Uncharacterized protein</fullName>
    </submittedName>
</protein>
<sequence length="230" mass="26406">VQTVIHLVFVIYSYYMSICEKSPTEAPTIFFYLTYLYTLALFTVSSRFIIIWISNWIGFFYVIKATISVYKEPFRSKPLHHSRAYSDSSPGRSQMDLDTSAARIRSWQLFYGAIDTTSSQDSKSAQSERDQNSNSRDRDAEDVEMQQARVPSVSGNVDNFYYAYPDVAENINEGNSVCLDELRSQLPWSYTAPAPEDTRRCYSQESIMLENRNKRTCRLKSDSSVSGTEL</sequence>
<feature type="compositionally biased region" description="Basic and acidic residues" evidence="1">
    <location>
        <begin position="126"/>
        <end position="139"/>
    </location>
</feature>
<organism evidence="3 4">
    <name type="scientific">Asbolus verrucosus</name>
    <name type="common">Desert ironclad beetle</name>
    <dbReference type="NCBI Taxonomy" id="1661398"/>
    <lineage>
        <taxon>Eukaryota</taxon>
        <taxon>Metazoa</taxon>
        <taxon>Ecdysozoa</taxon>
        <taxon>Arthropoda</taxon>
        <taxon>Hexapoda</taxon>
        <taxon>Insecta</taxon>
        <taxon>Pterygota</taxon>
        <taxon>Neoptera</taxon>
        <taxon>Endopterygota</taxon>
        <taxon>Coleoptera</taxon>
        <taxon>Polyphaga</taxon>
        <taxon>Cucujiformia</taxon>
        <taxon>Tenebrionidae</taxon>
        <taxon>Pimeliinae</taxon>
        <taxon>Asbolus</taxon>
    </lineage>
</organism>
<evidence type="ECO:0000313" key="3">
    <source>
        <dbReference type="EMBL" id="RZC38510.1"/>
    </source>
</evidence>
<comment type="caution">
    <text evidence="3">The sequence shown here is derived from an EMBL/GenBank/DDBJ whole genome shotgun (WGS) entry which is preliminary data.</text>
</comment>
<evidence type="ECO:0000256" key="1">
    <source>
        <dbReference type="SAM" id="MobiDB-lite"/>
    </source>
</evidence>
<gene>
    <name evidence="3" type="ORF">BDFB_010844</name>
</gene>
<evidence type="ECO:0000313" key="4">
    <source>
        <dbReference type="Proteomes" id="UP000292052"/>
    </source>
</evidence>